<proteinExistence type="predicted"/>
<geneLocation type="plasmid" evidence="1">
    <name>pM7012</name>
</geneLocation>
<name>V5YP17_9BURK</name>
<sequence>MHAAPATVRAGTTITVARLAGRAVAPAGSGIVGRKVWRWQRRGVTMSEEVFVPSSSCTVASGDCLMEGRCLGRCPDTAGSSARCVVDDPLCPSRYDGCECPCDFELDAKFGERMRIRAQNAERVLLRLVIAVRRNRVTDDLLHTAARIATQPDED</sequence>
<evidence type="ECO:0000313" key="1">
    <source>
        <dbReference type="EMBL" id="BAO18994.1"/>
    </source>
</evidence>
<reference evidence="1" key="2">
    <citation type="submission" date="2024-06" db="EMBL/GenBank/DDBJ databases">
        <authorList>
            <person name="Sakai Y."/>
            <person name="Fujii T."/>
        </authorList>
    </citation>
    <scope>NUCLEOTIDE SEQUENCE</scope>
    <source>
        <strain evidence="1">M701</strain>
        <plasmid evidence="1">pM7012</plasmid>
    </source>
</reference>
<reference evidence="1" key="1">
    <citation type="journal article" date="2014" name="Microbiology">
        <title>A 2,4-dichlorophenoxyacetic acid degradation plasmid pM7012 discloses distribution of an unclassified megaplasmid group across bacterial species.</title>
        <authorList>
            <person name="Sakai Y."/>
            <person name="Ogawa N."/>
            <person name="Shimomura Y."/>
            <person name="Fujii T."/>
        </authorList>
    </citation>
    <scope>NUCLEOTIDE SEQUENCE</scope>
    <source>
        <strain evidence="1">M701</strain>
    </source>
</reference>
<protein>
    <submittedName>
        <fullName evidence="1">Uncharacterized protein</fullName>
    </submittedName>
</protein>
<organism evidence="1">
    <name type="scientific">Burkholderia sp. M701</name>
    <dbReference type="NCBI Taxonomy" id="326454"/>
    <lineage>
        <taxon>Bacteria</taxon>
        <taxon>Pseudomonadati</taxon>
        <taxon>Pseudomonadota</taxon>
        <taxon>Betaproteobacteria</taxon>
        <taxon>Burkholderiales</taxon>
        <taxon>Burkholderiaceae</taxon>
        <taxon>Burkholderia</taxon>
    </lineage>
</organism>
<accession>V5YP17</accession>
<dbReference type="EMBL" id="AB853026">
    <property type="protein sequence ID" value="BAO18994.1"/>
    <property type="molecule type" value="Genomic_DNA"/>
</dbReference>
<dbReference type="AlphaFoldDB" id="V5YP17"/>
<keyword evidence="1" id="KW-0614">Plasmid</keyword>